<sequence length="198" mass="22558">MSNLNEIRADYDQNSLIVYQAYSAAIAKPALANGRFVAPFSLNRMTWIKPSFLWLMHRSNWAQKSGQEYILAVRIKRDAWEKALSLGVLTGYEAGIHASYQQWEQQFAAAKVHVQWDPERSIRGADLGINSIQVGISRFLIEEYVQDWMIALSDYTPLVHKIHGFLKAGELDKAKKLLPRERLYPVTMSVAKALALHV</sequence>
<reference evidence="1" key="2">
    <citation type="submission" date="2023-04" db="EMBL/GenBank/DDBJ databases">
        <authorList>
            <person name="Beletskiy A.V."/>
            <person name="Mardanov A.V."/>
            <person name="Ravin N.V."/>
        </authorList>
    </citation>
    <scope>NUCLEOTIDE SEQUENCE</scope>
    <source>
        <strain evidence="1">GKL-01</strain>
    </source>
</reference>
<gene>
    <name evidence="1" type="ORF">QJT80_06110</name>
</gene>
<accession>A0AA95H752</accession>
<organism evidence="1">
    <name type="scientific">Candidatus Thiocaldithrix dubininis</name>
    <dbReference type="NCBI Taxonomy" id="3080823"/>
    <lineage>
        <taxon>Bacteria</taxon>
        <taxon>Pseudomonadati</taxon>
        <taxon>Pseudomonadota</taxon>
        <taxon>Gammaproteobacteria</taxon>
        <taxon>Thiotrichales</taxon>
        <taxon>Thiotrichaceae</taxon>
        <taxon>Candidatus Thiocaldithrix</taxon>
    </lineage>
</organism>
<reference evidence="1" key="1">
    <citation type="journal article" date="2023" name="Int. J. Mol. Sci.">
        <title>Metagenomics Revealed a New Genus 'Candidatus Thiocaldithrix dubininis' gen. nov., sp. nov. and a New Species 'Candidatus Thiothrix putei' sp. nov. in the Family Thiotrichaceae, Some Members of Which Have Traits of Both Na+- and H+-Motive Energetics.</title>
        <authorList>
            <person name="Ravin N.V."/>
            <person name="Muntyan M.S."/>
            <person name="Smolyakov D.D."/>
            <person name="Rudenko T.S."/>
            <person name="Beletsky A.V."/>
            <person name="Mardanov A.V."/>
            <person name="Grabovich M.Y."/>
        </authorList>
    </citation>
    <scope>NUCLEOTIDE SEQUENCE</scope>
    <source>
        <strain evidence="1">GKL-01</strain>
    </source>
</reference>
<dbReference type="Proteomes" id="UP001300672">
    <property type="component" value="Chromosome"/>
</dbReference>
<evidence type="ECO:0000313" key="1">
    <source>
        <dbReference type="EMBL" id="WGZ92052.1"/>
    </source>
</evidence>
<name>A0AA95H752_9GAMM</name>
<dbReference type="PANTHER" id="PTHR38567:SF1">
    <property type="entry name" value="DUF4291 DOMAIN-CONTAINING PROTEIN"/>
    <property type="match status" value="1"/>
</dbReference>
<dbReference type="Pfam" id="PF14124">
    <property type="entry name" value="DUF4291"/>
    <property type="match status" value="1"/>
</dbReference>
<dbReference type="KEGG" id="tdu:QJT80_06110"/>
<dbReference type="PANTHER" id="PTHR38567">
    <property type="entry name" value="DUF4291 DOMAIN-CONTAINING PROTEIN"/>
    <property type="match status" value="1"/>
</dbReference>
<dbReference type="AlphaFoldDB" id="A0AA95H752"/>
<protein>
    <submittedName>
        <fullName evidence="1">DUF4291 domain-containing protein</fullName>
    </submittedName>
</protein>
<proteinExistence type="predicted"/>
<dbReference type="EMBL" id="CP124755">
    <property type="protein sequence ID" value="WGZ92052.1"/>
    <property type="molecule type" value="Genomic_DNA"/>
</dbReference>
<dbReference type="InterPro" id="IPR025633">
    <property type="entry name" value="DUF4291"/>
</dbReference>